<dbReference type="RefSeq" id="WP_183403523.1">
    <property type="nucleotide sequence ID" value="NZ_JACHGG010000013.1"/>
</dbReference>
<evidence type="ECO:0000313" key="1">
    <source>
        <dbReference type="EMBL" id="MBB6061451.1"/>
    </source>
</evidence>
<proteinExistence type="predicted"/>
<evidence type="ECO:0000313" key="2">
    <source>
        <dbReference type="Proteomes" id="UP000532746"/>
    </source>
</evidence>
<name>A0A7W9T4S6_9BACT</name>
<sequence>MKTEPLTLLPALRAWFGLSQAGLGRCLCLGKAMVSQVERGVRRLPLRASLPQAALTLAQQATPSEPAAEAPDAAALRQHQQTCQHRAEQLAAELRRLPERAVWARRRLAALPTLTAVVAPAGSTPPSWLHEFASEARAELLRSGSSAQALLQARQAALLAEAAEIERILTSSSTEATGRKGAIKRG</sequence>
<dbReference type="EMBL" id="JACHGG010000013">
    <property type="protein sequence ID" value="MBB6061451.1"/>
    <property type="molecule type" value="Genomic_DNA"/>
</dbReference>
<comment type="caution">
    <text evidence="1">The sequence shown here is derived from an EMBL/GenBank/DDBJ whole genome shotgun (WGS) entry which is preliminary data.</text>
</comment>
<accession>A0A7W9T4S6</accession>
<keyword evidence="2" id="KW-1185">Reference proteome</keyword>
<dbReference type="AlphaFoldDB" id="A0A7W9T4S6"/>
<gene>
    <name evidence="1" type="ORF">HNQ93_004330</name>
</gene>
<dbReference type="Proteomes" id="UP000532746">
    <property type="component" value="Unassembled WGS sequence"/>
</dbReference>
<organism evidence="1 2">
    <name type="scientific">Hymenobacter luteus</name>
    <dbReference type="NCBI Taxonomy" id="1411122"/>
    <lineage>
        <taxon>Bacteria</taxon>
        <taxon>Pseudomonadati</taxon>
        <taxon>Bacteroidota</taxon>
        <taxon>Cytophagia</taxon>
        <taxon>Cytophagales</taxon>
        <taxon>Hymenobacteraceae</taxon>
        <taxon>Hymenobacter</taxon>
    </lineage>
</organism>
<protein>
    <submittedName>
        <fullName evidence="1">Uncharacterized protein</fullName>
    </submittedName>
</protein>
<reference evidence="1 2" key="1">
    <citation type="submission" date="2020-08" db="EMBL/GenBank/DDBJ databases">
        <title>Genomic Encyclopedia of Type Strains, Phase IV (KMG-IV): sequencing the most valuable type-strain genomes for metagenomic binning, comparative biology and taxonomic classification.</title>
        <authorList>
            <person name="Goeker M."/>
        </authorList>
    </citation>
    <scope>NUCLEOTIDE SEQUENCE [LARGE SCALE GENOMIC DNA]</scope>
    <source>
        <strain evidence="1 2">DSM 26718</strain>
    </source>
</reference>